<keyword evidence="9" id="KW-0630">Potassium</keyword>
<dbReference type="InterPro" id="IPR036291">
    <property type="entry name" value="NAD(P)-bd_dom_sf"/>
</dbReference>
<keyword evidence="10 13" id="KW-1133">Transmembrane helix</keyword>
<evidence type="ECO:0000256" key="10">
    <source>
        <dbReference type="ARBA" id="ARBA00022989"/>
    </source>
</evidence>
<dbReference type="Proteomes" id="UP000034883">
    <property type="component" value="Chromosome"/>
</dbReference>
<name>A0A0F6SD64_9BACT</name>
<dbReference type="InterPro" id="IPR004771">
    <property type="entry name" value="K/H_exchanger"/>
</dbReference>
<keyword evidence="3" id="KW-0813">Transport</keyword>
<dbReference type="RefSeq" id="WP_053230394.1">
    <property type="nucleotide sequence ID" value="NZ_CP011125.1"/>
</dbReference>
<organism evidence="15 16">
    <name type="scientific">Sandaracinus amylolyticus</name>
    <dbReference type="NCBI Taxonomy" id="927083"/>
    <lineage>
        <taxon>Bacteria</taxon>
        <taxon>Pseudomonadati</taxon>
        <taxon>Myxococcota</taxon>
        <taxon>Polyangia</taxon>
        <taxon>Polyangiales</taxon>
        <taxon>Sandaracinaceae</taxon>
        <taxon>Sandaracinus</taxon>
    </lineage>
</organism>
<dbReference type="InterPro" id="IPR006153">
    <property type="entry name" value="Cation/H_exchanger_TM"/>
</dbReference>
<comment type="similarity">
    <text evidence="2">Belongs to the monovalent cation:proton antiporter 2 (CPA2) transporter (TC 2.A.37) family.</text>
</comment>
<dbReference type="PROSITE" id="PS51201">
    <property type="entry name" value="RCK_N"/>
    <property type="match status" value="1"/>
</dbReference>
<comment type="subcellular location">
    <subcellularLocation>
        <location evidence="1">Cell inner membrane</location>
        <topology evidence="1">Multi-pass membrane protein</topology>
    </subcellularLocation>
</comment>
<dbReference type="Pfam" id="PF00999">
    <property type="entry name" value="Na_H_Exchanger"/>
    <property type="match status" value="1"/>
</dbReference>
<evidence type="ECO:0000256" key="7">
    <source>
        <dbReference type="ARBA" id="ARBA00022538"/>
    </source>
</evidence>
<dbReference type="PANTHER" id="PTHR46157">
    <property type="entry name" value="K(+) EFFLUX ANTIPORTER 3, CHLOROPLASTIC"/>
    <property type="match status" value="1"/>
</dbReference>
<dbReference type="InterPro" id="IPR003148">
    <property type="entry name" value="RCK_N"/>
</dbReference>
<feature type="transmembrane region" description="Helical" evidence="13">
    <location>
        <begin position="148"/>
        <end position="171"/>
    </location>
</feature>
<keyword evidence="8 13" id="KW-0812">Transmembrane</keyword>
<evidence type="ECO:0000256" key="6">
    <source>
        <dbReference type="ARBA" id="ARBA00022519"/>
    </source>
</evidence>
<dbReference type="FunFam" id="3.40.50.720:FF:000036">
    <property type="entry name" value="Glutathione-regulated potassium-efflux system protein KefB"/>
    <property type="match status" value="1"/>
</dbReference>
<feature type="domain" description="RCK N-terminal" evidence="14">
    <location>
        <begin position="412"/>
        <end position="528"/>
    </location>
</feature>
<dbReference type="GO" id="GO:1902600">
    <property type="term" value="P:proton transmembrane transport"/>
    <property type="evidence" value="ECO:0007669"/>
    <property type="project" value="InterPro"/>
</dbReference>
<dbReference type="InterPro" id="IPR038770">
    <property type="entry name" value="Na+/solute_symporter_sf"/>
</dbReference>
<dbReference type="OrthoDB" id="9781411at2"/>
<dbReference type="STRING" id="927083.DB32_000047"/>
<sequence length="621" mass="66724">MSGDLFTQAFVYLTAALIAVPIANRLGLGSVLGYLFAGVVIGPFALGLVGREGQEVMHFAEFGVVMMLFLIGLELRPSLLWEMRRTILGLGGLQVVGTAVAVALIAWALGLAPGAAVTTGMILSLSSTAIVLQSLTEKNLLRTAGGQASFSVLLFQDIAVIPMIAVIPLLAARAPEAVADAHGAGATDRPAWLQALLVLAAIGGIIVAGRFLVRPMFRYLAATRQREVFTAAALFLVIAITLLMQRVGLSAALGTFLAGLVLAESEYRHELEGDLEPFKGLLLGLFFISVGASIDFALLMDQPLLIAALVLGLVLVKLGVLYVVARVFGLVRPARWLFAFALAQGGEFAFVLASFAQQSGVLTREQAGPIVAVVALSMLATPLLLIVVERFVLPRVTDAKAERPDDEIPQHDNPVVIAGFGRFGQIVGRLLRAAGYETTVLDHDAETVEGVQRAGLKVYYGDASRLELLHAAGCARAKVLVLAIDDREKSLQIARAVRTHFPNLHVVARAWDRLHYYELRKLGITHVFRETFGSAMEAGTATLQALGLRAHQAHRAAQAYRAQDARALHELEELWGGDEDVYFAAVRRANEEAERLLKASAKQREVVSDGAFDNEVLRPDA</sequence>
<dbReference type="EMBL" id="CP011125">
    <property type="protein sequence ID" value="AKF02899.1"/>
    <property type="molecule type" value="Genomic_DNA"/>
</dbReference>
<evidence type="ECO:0000259" key="14">
    <source>
        <dbReference type="PROSITE" id="PS51201"/>
    </source>
</evidence>
<dbReference type="FunFam" id="1.20.1530.20:FF:000001">
    <property type="entry name" value="Glutathione-regulated potassium-efflux system protein KefB"/>
    <property type="match status" value="1"/>
</dbReference>
<keyword evidence="16" id="KW-1185">Reference proteome</keyword>
<keyword evidence="12 13" id="KW-0472">Membrane</keyword>
<evidence type="ECO:0000256" key="3">
    <source>
        <dbReference type="ARBA" id="ARBA00022448"/>
    </source>
</evidence>
<feature type="transmembrane region" description="Helical" evidence="13">
    <location>
        <begin position="281"/>
        <end position="299"/>
    </location>
</feature>
<protein>
    <submittedName>
        <fullName evidence="15">Glutathione-regulated potassium-efflux system protein KefC</fullName>
    </submittedName>
</protein>
<proteinExistence type="inferred from homology"/>
<keyword evidence="4" id="KW-0050">Antiport</keyword>
<dbReference type="KEGG" id="samy:DB32_000047"/>
<evidence type="ECO:0000313" key="16">
    <source>
        <dbReference type="Proteomes" id="UP000034883"/>
    </source>
</evidence>
<keyword evidence="6" id="KW-0997">Cell inner membrane</keyword>
<keyword evidence="5" id="KW-1003">Cell membrane</keyword>
<feature type="transmembrane region" description="Helical" evidence="13">
    <location>
        <begin position="115"/>
        <end position="136"/>
    </location>
</feature>
<evidence type="ECO:0000256" key="13">
    <source>
        <dbReference type="SAM" id="Phobius"/>
    </source>
</evidence>
<dbReference type="GO" id="GO:0006813">
    <property type="term" value="P:potassium ion transport"/>
    <property type="evidence" value="ECO:0007669"/>
    <property type="project" value="UniProtKB-KW"/>
</dbReference>
<evidence type="ECO:0000256" key="8">
    <source>
        <dbReference type="ARBA" id="ARBA00022692"/>
    </source>
</evidence>
<reference evidence="15 16" key="1">
    <citation type="submission" date="2015-03" db="EMBL/GenBank/DDBJ databases">
        <title>Genome assembly of Sandaracinus amylolyticus DSM 53668.</title>
        <authorList>
            <person name="Sharma G."/>
            <person name="Subramanian S."/>
        </authorList>
    </citation>
    <scope>NUCLEOTIDE SEQUENCE [LARGE SCALE GENOMIC DNA]</scope>
    <source>
        <strain evidence="15 16">DSM 53668</strain>
    </source>
</reference>
<gene>
    <name evidence="15" type="ORF">DB32_000047</name>
</gene>
<keyword evidence="11" id="KW-0406">Ion transport</keyword>
<dbReference type="GO" id="GO:0005886">
    <property type="term" value="C:plasma membrane"/>
    <property type="evidence" value="ECO:0007669"/>
    <property type="project" value="UniProtKB-SubCell"/>
</dbReference>
<feature type="transmembrane region" description="Helical" evidence="13">
    <location>
        <begin position="56"/>
        <end position="75"/>
    </location>
</feature>
<dbReference type="Gene3D" id="3.40.50.720">
    <property type="entry name" value="NAD(P)-binding Rossmann-like Domain"/>
    <property type="match status" value="1"/>
</dbReference>
<feature type="transmembrane region" description="Helical" evidence="13">
    <location>
        <begin position="87"/>
        <end position="109"/>
    </location>
</feature>
<evidence type="ECO:0000256" key="9">
    <source>
        <dbReference type="ARBA" id="ARBA00022958"/>
    </source>
</evidence>
<evidence type="ECO:0000256" key="2">
    <source>
        <dbReference type="ARBA" id="ARBA00005551"/>
    </source>
</evidence>
<feature type="transmembrane region" description="Helical" evidence="13">
    <location>
        <begin position="336"/>
        <end position="355"/>
    </location>
</feature>
<dbReference type="PANTHER" id="PTHR46157:SF4">
    <property type="entry name" value="K(+) EFFLUX ANTIPORTER 3, CHLOROPLASTIC"/>
    <property type="match status" value="1"/>
</dbReference>
<dbReference type="Gene3D" id="1.20.1530.20">
    <property type="match status" value="1"/>
</dbReference>
<dbReference type="AlphaFoldDB" id="A0A0F6SD64"/>
<evidence type="ECO:0000256" key="1">
    <source>
        <dbReference type="ARBA" id="ARBA00004429"/>
    </source>
</evidence>
<dbReference type="GO" id="GO:0008324">
    <property type="term" value="F:monoatomic cation transmembrane transporter activity"/>
    <property type="evidence" value="ECO:0007669"/>
    <property type="project" value="InterPro"/>
</dbReference>
<feature type="transmembrane region" description="Helical" evidence="13">
    <location>
        <begin position="31"/>
        <end position="50"/>
    </location>
</feature>
<dbReference type="SUPFAM" id="SSF51735">
    <property type="entry name" value="NAD(P)-binding Rossmann-fold domains"/>
    <property type="match status" value="1"/>
</dbReference>
<evidence type="ECO:0000256" key="12">
    <source>
        <dbReference type="ARBA" id="ARBA00023136"/>
    </source>
</evidence>
<evidence type="ECO:0000256" key="4">
    <source>
        <dbReference type="ARBA" id="ARBA00022449"/>
    </source>
</evidence>
<accession>A0A0F6SD64</accession>
<dbReference type="Pfam" id="PF02254">
    <property type="entry name" value="TrkA_N"/>
    <property type="match status" value="1"/>
</dbReference>
<evidence type="ECO:0000256" key="5">
    <source>
        <dbReference type="ARBA" id="ARBA00022475"/>
    </source>
</evidence>
<feature type="transmembrane region" description="Helical" evidence="13">
    <location>
        <begin position="367"/>
        <end position="388"/>
    </location>
</feature>
<feature type="transmembrane region" description="Helical" evidence="13">
    <location>
        <begin position="304"/>
        <end position="324"/>
    </location>
</feature>
<feature type="transmembrane region" description="Helical" evidence="13">
    <location>
        <begin position="191"/>
        <end position="213"/>
    </location>
</feature>
<feature type="transmembrane region" description="Helical" evidence="13">
    <location>
        <begin position="234"/>
        <end position="261"/>
    </location>
</feature>
<evidence type="ECO:0000313" key="15">
    <source>
        <dbReference type="EMBL" id="AKF02899.1"/>
    </source>
</evidence>
<keyword evidence="7" id="KW-0633">Potassium transport</keyword>
<dbReference type="GO" id="GO:0015297">
    <property type="term" value="F:antiporter activity"/>
    <property type="evidence" value="ECO:0007669"/>
    <property type="project" value="UniProtKB-KW"/>
</dbReference>
<dbReference type="NCBIfam" id="TIGR00932">
    <property type="entry name" value="2a37"/>
    <property type="match status" value="1"/>
</dbReference>
<feature type="transmembrane region" description="Helical" evidence="13">
    <location>
        <begin position="6"/>
        <end position="24"/>
    </location>
</feature>
<evidence type="ECO:0000256" key="11">
    <source>
        <dbReference type="ARBA" id="ARBA00023065"/>
    </source>
</evidence>